<dbReference type="PROSITE" id="PS51192">
    <property type="entry name" value="HELICASE_ATP_BIND_1"/>
    <property type="match status" value="1"/>
</dbReference>
<keyword evidence="4 9" id="KW-0378">Hydrolase</keyword>
<evidence type="ECO:0000259" key="11">
    <source>
        <dbReference type="PROSITE" id="PS51194"/>
    </source>
</evidence>
<sequence>MIQASLYSALLKGLESTILLVQDEAQARQALQVARFFAPQKALFIFPELRAHYLDDMRAFYTELSALLSQLRLFYQAQARAQECLLIAPLSALIYPLPKPFLCQHFQIQALEACPLEALQERLRAYGYEFVDMVELPGEVSVRGDIVDIFIPGSSKPHRLSFFGEECEDIKTFELATQLSDSELLERLEIPPALFSLTSEQHASLLARLEDLNTDSLVPDIASLGFWALQDWGGYLWEEYPTLLSAEAYQEAQEYANLEHIPQLEKILALPQLKHPPGCQDLRLPLKDLGDFCALHPQHQITLLHRAYDNLPPLESHVRSCISDCVLHFSTPTHIFISLHTYPKPPKAKPLNFALSELSSGDFVVHEDYGVGIFQGLVQQSVLGSVRDFIALEYQNQDRLFVPVENLHLLERYIAPNTPTLDKLGKGSFSKIKAKMRAELLSLAGDIIHAHANRMLLEGVRIAPHPAQLKAFHNARPFKLTEDQARAIEEVLGDLASAQVMDRLLNGDVGFGKTEVALVAIYALALAKYQSALFVPTTLLSTQHFATLQARLSPFNITIAKLDRFSKDKKRVLQGLQEGGIDVVVGTHALLEANFKNLGLVVVDEEHKFGVKQKEAIKALSQNVHLLSMSATPIPRTLSMALARIKDISYLATPPESKPPVRTFVKEKTPGLLKEIILRELRRKGQVFYIYNHIQSMPIVQKMLQDLLPALSVQTLHSKTPPAQAQTLILEFAKGEFELLLCTSIVESGIHLPNANTIIVDNANSFGLADLHQLRGRVGRGAHEGFCYFLVEDKQALSPSATKRLLALEKNAHLGSGAHIALHDLEIRGGGNLLGSHQSGHIKSIGYVLYARMLEDALQEQSASAAQRSSVELKLAVSGFLDAKLITSDALRLELYRRLSHCQEVEQVLEIEREIQDRFGALDRMSAQFLAIMRVKILANKLQIPKITHHQQHITLHLPQPVYLQAPSKDDPQVLETLLGYLERALVR</sequence>
<keyword evidence="1 9" id="KW-0963">Cytoplasm</keyword>
<reference evidence="13" key="1">
    <citation type="journal article" date="2019" name="Int. J. Syst. Evol. Microbiol.">
        <title>The Global Catalogue of Microorganisms (GCM) 10K type strain sequencing project: providing services to taxonomists for standard genome sequencing and annotation.</title>
        <authorList>
            <consortium name="The Broad Institute Genomics Platform"/>
            <consortium name="The Broad Institute Genome Sequencing Center for Infectious Disease"/>
            <person name="Wu L."/>
            <person name="Ma J."/>
        </authorList>
    </citation>
    <scope>NUCLEOTIDE SEQUENCE [LARGE SCALE GENOMIC DNA]</scope>
    <source>
        <strain evidence="13">CCUG 53816</strain>
    </source>
</reference>
<dbReference type="SMART" id="SM00487">
    <property type="entry name" value="DEXDc"/>
    <property type="match status" value="1"/>
</dbReference>
<keyword evidence="3 9" id="KW-0227">DNA damage</keyword>
<evidence type="ECO:0000256" key="9">
    <source>
        <dbReference type="HAMAP-Rule" id="MF_00969"/>
    </source>
</evidence>
<evidence type="ECO:0000256" key="4">
    <source>
        <dbReference type="ARBA" id="ARBA00022801"/>
    </source>
</evidence>
<feature type="domain" description="Helicase ATP-binding" evidence="10">
    <location>
        <begin position="494"/>
        <end position="651"/>
    </location>
</feature>
<keyword evidence="13" id="KW-1185">Reference proteome</keyword>
<dbReference type="Pfam" id="PF00271">
    <property type="entry name" value="Helicase_C"/>
    <property type="match status" value="1"/>
</dbReference>
<dbReference type="SUPFAM" id="SSF141259">
    <property type="entry name" value="CarD-like"/>
    <property type="match status" value="1"/>
</dbReference>
<dbReference type="Pfam" id="PF00270">
    <property type="entry name" value="DEAD"/>
    <property type="match status" value="1"/>
</dbReference>
<evidence type="ECO:0000256" key="3">
    <source>
        <dbReference type="ARBA" id="ARBA00022763"/>
    </source>
</evidence>
<dbReference type="SMART" id="SM00490">
    <property type="entry name" value="HELICc"/>
    <property type="match status" value="1"/>
</dbReference>
<evidence type="ECO:0000259" key="10">
    <source>
        <dbReference type="PROSITE" id="PS51192"/>
    </source>
</evidence>
<protein>
    <recommendedName>
        <fullName evidence="9">Transcription-repair-coupling factor</fullName>
        <shortName evidence="9">TRCF</shortName>
        <ecNumber evidence="9">3.6.4.-</ecNumber>
    </recommendedName>
</protein>
<dbReference type="Gene3D" id="3.30.2060.10">
    <property type="entry name" value="Penicillin-binding protein 1b domain"/>
    <property type="match status" value="1"/>
</dbReference>
<dbReference type="Gene3D" id="3.40.50.11180">
    <property type="match status" value="1"/>
</dbReference>
<dbReference type="InterPro" id="IPR011545">
    <property type="entry name" value="DEAD/DEAH_box_helicase_dom"/>
</dbReference>
<dbReference type="PANTHER" id="PTHR47964:SF1">
    <property type="entry name" value="ATP-DEPENDENT DNA HELICASE HOMOLOG RECG, CHLOROPLASTIC"/>
    <property type="match status" value="1"/>
</dbReference>
<evidence type="ECO:0000256" key="1">
    <source>
        <dbReference type="ARBA" id="ARBA00022490"/>
    </source>
</evidence>
<organism evidence="12 13">
    <name type="scientific">Helicobacter baculiformis</name>
    <dbReference type="NCBI Taxonomy" id="427351"/>
    <lineage>
        <taxon>Bacteria</taxon>
        <taxon>Pseudomonadati</taxon>
        <taxon>Campylobacterota</taxon>
        <taxon>Epsilonproteobacteria</taxon>
        <taxon>Campylobacterales</taxon>
        <taxon>Helicobacteraceae</taxon>
        <taxon>Helicobacter</taxon>
    </lineage>
</organism>
<dbReference type="RefSeq" id="WP_382262659.1">
    <property type="nucleotide sequence ID" value="NZ_JBHRZO010000037.1"/>
</dbReference>
<evidence type="ECO:0000256" key="7">
    <source>
        <dbReference type="ARBA" id="ARBA00023125"/>
    </source>
</evidence>
<feature type="domain" description="Helicase C-terminal" evidence="11">
    <location>
        <begin position="672"/>
        <end position="826"/>
    </location>
</feature>
<dbReference type="EMBL" id="JBHRZO010000037">
    <property type="protein sequence ID" value="MFC3847999.1"/>
    <property type="molecule type" value="Genomic_DNA"/>
</dbReference>
<dbReference type="Pfam" id="PF02559">
    <property type="entry name" value="CarD_TRCF_RID"/>
    <property type="match status" value="1"/>
</dbReference>
<dbReference type="InterPro" id="IPR027417">
    <property type="entry name" value="P-loop_NTPase"/>
</dbReference>
<dbReference type="InterPro" id="IPR001650">
    <property type="entry name" value="Helicase_C-like"/>
</dbReference>
<dbReference type="Gene3D" id="3.90.1150.50">
    <property type="entry name" value="Transcription-repair-coupling factor, D7 domain"/>
    <property type="match status" value="1"/>
</dbReference>
<keyword evidence="7 9" id="KW-0238">DNA-binding</keyword>
<gene>
    <name evidence="9" type="primary">mfd</name>
    <name evidence="12" type="ORF">ACFOPX_05605</name>
</gene>
<dbReference type="EC" id="3.6.4.-" evidence="9"/>
<name>A0ABV7ZJX9_9HELI</name>
<dbReference type="PANTHER" id="PTHR47964">
    <property type="entry name" value="ATP-DEPENDENT DNA HELICASE HOMOLOG RECG, CHLOROPLASTIC"/>
    <property type="match status" value="1"/>
</dbReference>
<keyword evidence="5 12" id="KW-0347">Helicase</keyword>
<keyword evidence="8 9" id="KW-0234">DNA repair</keyword>
<comment type="subcellular location">
    <subcellularLocation>
        <location evidence="9">Cytoplasm</location>
    </subcellularLocation>
</comment>
<dbReference type="InterPro" id="IPR036101">
    <property type="entry name" value="CarD-like/TRCF_RID_sf"/>
</dbReference>
<dbReference type="InterPro" id="IPR041471">
    <property type="entry name" value="UvrB_inter"/>
</dbReference>
<dbReference type="SMART" id="SM00982">
    <property type="entry name" value="TRCF"/>
    <property type="match status" value="1"/>
</dbReference>
<dbReference type="SMART" id="SM01058">
    <property type="entry name" value="CarD_TRCF"/>
    <property type="match status" value="1"/>
</dbReference>
<evidence type="ECO:0000256" key="6">
    <source>
        <dbReference type="ARBA" id="ARBA00022840"/>
    </source>
</evidence>
<dbReference type="GO" id="GO:0004386">
    <property type="term" value="F:helicase activity"/>
    <property type="evidence" value="ECO:0007669"/>
    <property type="project" value="UniProtKB-KW"/>
</dbReference>
<evidence type="ECO:0000313" key="12">
    <source>
        <dbReference type="EMBL" id="MFC3847999.1"/>
    </source>
</evidence>
<dbReference type="InterPro" id="IPR037235">
    <property type="entry name" value="TRCF-like_C_D7"/>
</dbReference>
<evidence type="ECO:0000313" key="13">
    <source>
        <dbReference type="Proteomes" id="UP001595783"/>
    </source>
</evidence>
<dbReference type="Pfam" id="PF17757">
    <property type="entry name" value="UvrB_inter"/>
    <property type="match status" value="1"/>
</dbReference>
<comment type="function">
    <text evidence="9">Couples transcription and DNA repair by recognizing RNA polymerase (RNAP) stalled at DNA lesions. Mediates ATP-dependent release of RNAP and its truncated transcript from the DNA, and recruitment of nucleotide excision repair machinery to the damaged site.</text>
</comment>
<evidence type="ECO:0000256" key="2">
    <source>
        <dbReference type="ARBA" id="ARBA00022741"/>
    </source>
</evidence>
<comment type="similarity">
    <text evidence="9">In the C-terminal section; belongs to the helicase family. RecG subfamily.</text>
</comment>
<dbReference type="Proteomes" id="UP001595783">
    <property type="component" value="Unassembled WGS sequence"/>
</dbReference>
<dbReference type="Gene3D" id="2.40.10.170">
    <property type="match status" value="1"/>
</dbReference>
<proteinExistence type="inferred from homology"/>
<dbReference type="InterPro" id="IPR005118">
    <property type="entry name" value="TRCF_C"/>
</dbReference>
<dbReference type="Gene3D" id="3.40.50.300">
    <property type="entry name" value="P-loop containing nucleotide triphosphate hydrolases"/>
    <property type="match status" value="2"/>
</dbReference>
<dbReference type="SUPFAM" id="SSF143517">
    <property type="entry name" value="TRCF domain-like"/>
    <property type="match status" value="1"/>
</dbReference>
<dbReference type="PROSITE" id="PS51194">
    <property type="entry name" value="HELICASE_CTER"/>
    <property type="match status" value="1"/>
</dbReference>
<accession>A0ABV7ZJX9</accession>
<comment type="caution">
    <text evidence="12">The sequence shown here is derived from an EMBL/GenBank/DDBJ whole genome shotgun (WGS) entry which is preliminary data.</text>
</comment>
<dbReference type="SUPFAM" id="SSF52540">
    <property type="entry name" value="P-loop containing nucleoside triphosphate hydrolases"/>
    <property type="match status" value="3"/>
</dbReference>
<dbReference type="InterPro" id="IPR014001">
    <property type="entry name" value="Helicase_ATP-bd"/>
</dbReference>
<evidence type="ECO:0000256" key="8">
    <source>
        <dbReference type="ARBA" id="ARBA00023204"/>
    </source>
</evidence>
<dbReference type="HAMAP" id="MF_00969">
    <property type="entry name" value="TRCF"/>
    <property type="match status" value="1"/>
</dbReference>
<evidence type="ECO:0000256" key="5">
    <source>
        <dbReference type="ARBA" id="ARBA00022806"/>
    </source>
</evidence>
<keyword evidence="6 9" id="KW-0067">ATP-binding</keyword>
<comment type="similarity">
    <text evidence="9">In the N-terminal section; belongs to the UvrB family.</text>
</comment>
<keyword evidence="2 9" id="KW-0547">Nucleotide-binding</keyword>
<dbReference type="InterPro" id="IPR047112">
    <property type="entry name" value="RecG/Mfd"/>
</dbReference>
<dbReference type="InterPro" id="IPR003711">
    <property type="entry name" value="CarD-like/TRCF_RID"/>
</dbReference>
<dbReference type="InterPro" id="IPR004576">
    <property type="entry name" value="Mfd"/>
</dbReference>
<dbReference type="Pfam" id="PF03461">
    <property type="entry name" value="TRCF"/>
    <property type="match status" value="1"/>
</dbReference>